<accession>A0ABP7XGB5</accession>
<proteinExistence type="predicted"/>
<dbReference type="CDD" id="cd03216">
    <property type="entry name" value="ABC_Carb_Monos_I"/>
    <property type="match status" value="1"/>
</dbReference>
<dbReference type="InterPro" id="IPR050107">
    <property type="entry name" value="ABC_carbohydrate_import_ATPase"/>
</dbReference>
<feature type="domain" description="ABC transporter" evidence="3">
    <location>
        <begin position="20"/>
        <end position="266"/>
    </location>
</feature>
<dbReference type="SMART" id="SM00382">
    <property type="entry name" value="AAA"/>
    <property type="match status" value="1"/>
</dbReference>
<dbReference type="InterPro" id="IPR003593">
    <property type="entry name" value="AAA+_ATPase"/>
</dbReference>
<dbReference type="PROSITE" id="PS50893">
    <property type="entry name" value="ABC_TRANSPORTER_2"/>
    <property type="match status" value="1"/>
</dbReference>
<organism evidence="4 5">
    <name type="scientific">Nocardioides fonticola</name>
    <dbReference type="NCBI Taxonomy" id="450363"/>
    <lineage>
        <taxon>Bacteria</taxon>
        <taxon>Bacillati</taxon>
        <taxon>Actinomycetota</taxon>
        <taxon>Actinomycetes</taxon>
        <taxon>Propionibacteriales</taxon>
        <taxon>Nocardioidaceae</taxon>
        <taxon>Nocardioides</taxon>
    </lineage>
</organism>
<protein>
    <submittedName>
        <fullName evidence="4">ATP-binding cassette domain-containing protein</fullName>
    </submittedName>
</protein>
<evidence type="ECO:0000313" key="5">
    <source>
        <dbReference type="Proteomes" id="UP001501495"/>
    </source>
</evidence>
<keyword evidence="1" id="KW-0547">Nucleotide-binding</keyword>
<dbReference type="InterPro" id="IPR017871">
    <property type="entry name" value="ABC_transporter-like_CS"/>
</dbReference>
<keyword evidence="5" id="KW-1185">Reference proteome</keyword>
<keyword evidence="2 4" id="KW-0067">ATP-binding</keyword>
<dbReference type="GO" id="GO:0005524">
    <property type="term" value="F:ATP binding"/>
    <property type="evidence" value="ECO:0007669"/>
    <property type="project" value="UniProtKB-KW"/>
</dbReference>
<dbReference type="PANTHER" id="PTHR43790">
    <property type="entry name" value="CARBOHYDRATE TRANSPORT ATP-BINDING PROTEIN MG119-RELATED"/>
    <property type="match status" value="1"/>
</dbReference>
<evidence type="ECO:0000259" key="3">
    <source>
        <dbReference type="PROSITE" id="PS50893"/>
    </source>
</evidence>
<reference evidence="5" key="1">
    <citation type="journal article" date="2019" name="Int. J. Syst. Evol. Microbiol.">
        <title>The Global Catalogue of Microorganisms (GCM) 10K type strain sequencing project: providing services to taxonomists for standard genome sequencing and annotation.</title>
        <authorList>
            <consortium name="The Broad Institute Genomics Platform"/>
            <consortium name="The Broad Institute Genome Sequencing Center for Infectious Disease"/>
            <person name="Wu L."/>
            <person name="Ma J."/>
        </authorList>
    </citation>
    <scope>NUCLEOTIDE SEQUENCE [LARGE SCALE GENOMIC DNA]</scope>
    <source>
        <strain evidence="5">JCM 16703</strain>
    </source>
</reference>
<evidence type="ECO:0000256" key="2">
    <source>
        <dbReference type="ARBA" id="ARBA00022840"/>
    </source>
</evidence>
<dbReference type="InterPro" id="IPR003439">
    <property type="entry name" value="ABC_transporter-like_ATP-bd"/>
</dbReference>
<evidence type="ECO:0000313" key="4">
    <source>
        <dbReference type="EMBL" id="GAA4113123.1"/>
    </source>
</evidence>
<dbReference type="PROSITE" id="PS00211">
    <property type="entry name" value="ABC_TRANSPORTER_1"/>
    <property type="match status" value="1"/>
</dbReference>
<gene>
    <name evidence="4" type="ORF">GCM10022215_10070</name>
</gene>
<dbReference type="SUPFAM" id="SSF52540">
    <property type="entry name" value="P-loop containing nucleoside triphosphate hydrolases"/>
    <property type="match status" value="1"/>
</dbReference>
<dbReference type="Proteomes" id="UP001501495">
    <property type="component" value="Unassembled WGS sequence"/>
</dbReference>
<dbReference type="Gene3D" id="3.40.50.300">
    <property type="entry name" value="P-loop containing nucleotide triphosphate hydrolases"/>
    <property type="match status" value="1"/>
</dbReference>
<sequence>MTMTSSAPETATDGTAVPALELAGIDLHYGFVRALESVDFRVMPGEVVGLLGDNGAGKSTLLKVMSGAHRPSAGEIRVHGVTHTFQAPSDATTAGVQMVYQDLALVDAQDISTNLNLGREVLRRGPLGWLGFVDHKAMRRRSEAELDRLGVRTAPMTRPVAMLSGGQRQVVALARGAIRVNGEDRGILLLDEPTAALGYEQTRQVEALIRRMADQGIAIVLVTHNLPLCRDVADRYVVLNRGRKVADLPVAGTDPDHVVGWITGARPSMFPEADGAA</sequence>
<dbReference type="EMBL" id="BAAAZH010000008">
    <property type="protein sequence ID" value="GAA4113123.1"/>
    <property type="molecule type" value="Genomic_DNA"/>
</dbReference>
<dbReference type="PANTHER" id="PTHR43790:SF8">
    <property type="entry name" value="SUGAR ABC TRANSPORTER ATP-BINDING PROTEIN"/>
    <property type="match status" value="1"/>
</dbReference>
<evidence type="ECO:0000256" key="1">
    <source>
        <dbReference type="ARBA" id="ARBA00022741"/>
    </source>
</evidence>
<name>A0ABP7XGB5_9ACTN</name>
<dbReference type="InterPro" id="IPR027417">
    <property type="entry name" value="P-loop_NTPase"/>
</dbReference>
<dbReference type="Pfam" id="PF00005">
    <property type="entry name" value="ABC_tran"/>
    <property type="match status" value="1"/>
</dbReference>
<comment type="caution">
    <text evidence="4">The sequence shown here is derived from an EMBL/GenBank/DDBJ whole genome shotgun (WGS) entry which is preliminary data.</text>
</comment>